<proteinExistence type="predicted"/>
<dbReference type="InterPro" id="IPR052737">
    <property type="entry name" value="Omega-amidase_YafV"/>
</dbReference>
<dbReference type="GO" id="GO:0050152">
    <property type="term" value="F:omega-amidase activity"/>
    <property type="evidence" value="ECO:0007669"/>
    <property type="project" value="TreeGrafter"/>
</dbReference>
<evidence type="ECO:0000259" key="1">
    <source>
        <dbReference type="PROSITE" id="PS50263"/>
    </source>
</evidence>
<dbReference type="PANTHER" id="PTHR47799">
    <property type="entry name" value="OMEGA-AMIDASE YAFV"/>
    <property type="match status" value="1"/>
</dbReference>
<gene>
    <name evidence="2" type="ORF">IAB99_05030</name>
</gene>
<dbReference type="PANTHER" id="PTHR47799:SF1">
    <property type="entry name" value="OMEGA-AMIDASE YAFV"/>
    <property type="match status" value="1"/>
</dbReference>
<organism evidence="2 3">
    <name type="scientific">Candidatus Cryptobacteroides faecipullorum</name>
    <dbReference type="NCBI Taxonomy" id="2840764"/>
    <lineage>
        <taxon>Bacteria</taxon>
        <taxon>Pseudomonadati</taxon>
        <taxon>Bacteroidota</taxon>
        <taxon>Bacteroidia</taxon>
        <taxon>Bacteroidales</taxon>
        <taxon>Candidatus Cryptobacteroides</taxon>
    </lineage>
</organism>
<dbReference type="Proteomes" id="UP000823660">
    <property type="component" value="Unassembled WGS sequence"/>
</dbReference>
<evidence type="ECO:0000313" key="3">
    <source>
        <dbReference type="Proteomes" id="UP000823660"/>
    </source>
</evidence>
<evidence type="ECO:0000313" key="2">
    <source>
        <dbReference type="EMBL" id="MBO8467109.1"/>
    </source>
</evidence>
<dbReference type="EMBL" id="JADIMH010000028">
    <property type="protein sequence ID" value="MBO8467109.1"/>
    <property type="molecule type" value="Genomic_DNA"/>
</dbReference>
<name>A0A9D9I8E4_9BACT</name>
<sequence>MTTDKLKVALVEFSPEWEKPETNMKALDGVIAGLFSGSVPDRPDMVVLPEFFSAGFTMNPEAAEPEETSATYAWMEKTALKYGCAVTGSVPVADCGSRRYNRLFFTAPAGSYDIICKEHYDKSHLFFGGEQENYVPGKERKVFEYKGWKILPGICFDLRFPEWSRNTASGPYDLYLNVANWPVARNAAAEILLKARSIENACWSVFCNRTGSDPLLDYSGNSAIIDFRGRSRGERYTAAGVPVVYGVLEKPPMLRFRKGFPVLDLAPDM</sequence>
<dbReference type="AlphaFoldDB" id="A0A9D9I8E4"/>
<protein>
    <recommendedName>
        <fullName evidence="1">CN hydrolase domain-containing protein</fullName>
    </recommendedName>
</protein>
<dbReference type="Pfam" id="PF00795">
    <property type="entry name" value="CN_hydrolase"/>
    <property type="match status" value="1"/>
</dbReference>
<dbReference type="InterPro" id="IPR036526">
    <property type="entry name" value="C-N_Hydrolase_sf"/>
</dbReference>
<reference evidence="2" key="2">
    <citation type="journal article" date="2021" name="PeerJ">
        <title>Extensive microbial diversity within the chicken gut microbiome revealed by metagenomics and culture.</title>
        <authorList>
            <person name="Gilroy R."/>
            <person name="Ravi A."/>
            <person name="Getino M."/>
            <person name="Pursley I."/>
            <person name="Horton D.L."/>
            <person name="Alikhan N.F."/>
            <person name="Baker D."/>
            <person name="Gharbi K."/>
            <person name="Hall N."/>
            <person name="Watson M."/>
            <person name="Adriaenssens E.M."/>
            <person name="Foster-Nyarko E."/>
            <person name="Jarju S."/>
            <person name="Secka A."/>
            <person name="Antonio M."/>
            <person name="Oren A."/>
            <person name="Chaudhuri R.R."/>
            <person name="La Ragione R."/>
            <person name="Hildebrand F."/>
            <person name="Pallen M.J."/>
        </authorList>
    </citation>
    <scope>NUCLEOTIDE SEQUENCE</scope>
    <source>
        <strain evidence="2">B1-15692</strain>
    </source>
</reference>
<accession>A0A9D9I8E4</accession>
<dbReference type="Gene3D" id="3.60.110.10">
    <property type="entry name" value="Carbon-nitrogen hydrolase"/>
    <property type="match status" value="1"/>
</dbReference>
<dbReference type="SUPFAM" id="SSF56317">
    <property type="entry name" value="Carbon-nitrogen hydrolase"/>
    <property type="match status" value="1"/>
</dbReference>
<comment type="caution">
    <text evidence="2">The sequence shown here is derived from an EMBL/GenBank/DDBJ whole genome shotgun (WGS) entry which is preliminary data.</text>
</comment>
<dbReference type="InterPro" id="IPR003010">
    <property type="entry name" value="C-N_Hydrolase"/>
</dbReference>
<dbReference type="PROSITE" id="PS50263">
    <property type="entry name" value="CN_HYDROLASE"/>
    <property type="match status" value="1"/>
</dbReference>
<feature type="domain" description="CN hydrolase" evidence="1">
    <location>
        <begin position="6"/>
        <end position="267"/>
    </location>
</feature>
<dbReference type="GO" id="GO:0106008">
    <property type="term" value="F:2-oxoglutaramate amidase activity"/>
    <property type="evidence" value="ECO:0007669"/>
    <property type="project" value="TreeGrafter"/>
</dbReference>
<reference evidence="2" key="1">
    <citation type="submission" date="2020-10" db="EMBL/GenBank/DDBJ databases">
        <authorList>
            <person name="Gilroy R."/>
        </authorList>
    </citation>
    <scope>NUCLEOTIDE SEQUENCE</scope>
    <source>
        <strain evidence="2">B1-15692</strain>
    </source>
</reference>